<reference evidence="1 2" key="1">
    <citation type="submission" date="2020-08" db="EMBL/GenBank/DDBJ databases">
        <authorList>
            <person name="Newling K."/>
            <person name="Davey J."/>
            <person name="Forrester S."/>
        </authorList>
    </citation>
    <scope>NUCLEOTIDE SEQUENCE [LARGE SCALE GENOMIC DNA]</scope>
    <source>
        <strain evidence="2">Crithidia deanei Carvalho (ATCC PRA-265)</strain>
    </source>
</reference>
<organism evidence="1 2">
    <name type="scientific">Angomonas deanei</name>
    <dbReference type="NCBI Taxonomy" id="59799"/>
    <lineage>
        <taxon>Eukaryota</taxon>
        <taxon>Discoba</taxon>
        <taxon>Euglenozoa</taxon>
        <taxon>Kinetoplastea</taxon>
        <taxon>Metakinetoplastina</taxon>
        <taxon>Trypanosomatida</taxon>
        <taxon>Trypanosomatidae</taxon>
        <taxon>Strigomonadinae</taxon>
        <taxon>Angomonas</taxon>
    </lineage>
</organism>
<keyword evidence="2" id="KW-1185">Reference proteome</keyword>
<gene>
    <name evidence="1" type="ORF">ADEAN_000016100</name>
</gene>
<name>A0A7G2BYW4_9TRYP</name>
<sequence>MYSFCCPCCATFTVRRRLLRGNYNNYVCCAGICADPCCGCCECRCLSEPCGNPQQLNKSCCSKGGFCLCCEIAWCPSLAVAGSRYMARRMFNLVLDPCEERLILFACIFTYCLSVCGAIIGGDCGSLMDCMGDCIWACVLSCMMTQTYHEIKVQGLTDYDENTFYQGPQGTYMT</sequence>
<evidence type="ECO:0000313" key="2">
    <source>
        <dbReference type="Proteomes" id="UP000515908"/>
    </source>
</evidence>
<evidence type="ECO:0008006" key="3">
    <source>
        <dbReference type="Google" id="ProtNLM"/>
    </source>
</evidence>
<dbReference type="PANTHER" id="PTHR31152">
    <property type="entry name" value="PLAC8 FAMILY PROTEIN"/>
    <property type="match status" value="1"/>
</dbReference>
<dbReference type="PANTHER" id="PTHR31152:SF1">
    <property type="entry name" value="PLAC8 FAMILY PROTEIN"/>
    <property type="match status" value="1"/>
</dbReference>
<accession>A0A7G2BYW4</accession>
<dbReference type="Proteomes" id="UP000515908">
    <property type="component" value="Chromosome 01"/>
</dbReference>
<proteinExistence type="predicted"/>
<dbReference type="AlphaFoldDB" id="A0A7G2BYW4"/>
<protein>
    <recommendedName>
        <fullName evidence="3">PLAC8 family</fullName>
    </recommendedName>
</protein>
<dbReference type="EMBL" id="LR877145">
    <property type="protein sequence ID" value="CAD2212749.1"/>
    <property type="molecule type" value="Genomic_DNA"/>
</dbReference>
<dbReference type="VEuPathDB" id="TriTrypDB:ADEAN_000016100"/>
<evidence type="ECO:0000313" key="1">
    <source>
        <dbReference type="EMBL" id="CAD2212749.1"/>
    </source>
</evidence>